<sequence length="320" mass="36945">MPAPNPDSFERALVKFKASLSPSLAQQFSVCTLQDVRQVVRDIQLKQGREGKLRYMRRLEAFVEAMEQLGQVMEVFLNANVFVCFIWGPIKFFLVTTNSHLDSFDKLLGIYSQVGDAIPGLVRYKATFERHSTLAAVLEDYYSDILRLHHEALSVFNRPRWKTVFDATWKTFGTRFNPILQSLIRRRDLLESEKASASLDGIQMLRDEIRHHARVSRIKEKLQAPNYHLDQEISTEDRYGGKSGQWIFREPEFRSWLDISSPGHKVLYVNGIPGAGKTTLMSSVIERLLDEIHPDDAQKSFAYFYFKQGQPDKDNFNQCC</sequence>
<dbReference type="PANTHER" id="PTHR10039:SF14">
    <property type="entry name" value="NACHT DOMAIN-CONTAINING PROTEIN"/>
    <property type="match status" value="1"/>
</dbReference>
<dbReference type="InterPro" id="IPR027417">
    <property type="entry name" value="P-loop_NTPase"/>
</dbReference>
<dbReference type="InterPro" id="IPR056125">
    <property type="entry name" value="DUF7708"/>
</dbReference>
<evidence type="ECO:0000313" key="4">
    <source>
        <dbReference type="EMBL" id="KAH0958140.1"/>
    </source>
</evidence>
<keyword evidence="1" id="KW-0677">Repeat</keyword>
<dbReference type="RefSeq" id="XP_044715654.1">
    <property type="nucleotide sequence ID" value="XM_044869305.1"/>
</dbReference>
<dbReference type="Pfam" id="PF24809">
    <property type="entry name" value="DUF7708"/>
    <property type="match status" value="1"/>
</dbReference>
<gene>
    <name evidence="4" type="ORF">HRG_10835</name>
</gene>
<dbReference type="Proteomes" id="UP000824596">
    <property type="component" value="Unassembled WGS sequence"/>
</dbReference>
<dbReference type="InterPro" id="IPR056884">
    <property type="entry name" value="NPHP3-like_N"/>
</dbReference>
<keyword evidence="5" id="KW-1185">Reference proteome</keyword>
<dbReference type="OrthoDB" id="21416at2759"/>
<evidence type="ECO:0000259" key="2">
    <source>
        <dbReference type="Pfam" id="PF24809"/>
    </source>
</evidence>
<comment type="caution">
    <text evidence="4">The sequence shown here is derived from an EMBL/GenBank/DDBJ whole genome shotgun (WGS) entry which is preliminary data.</text>
</comment>
<feature type="domain" description="DUF7708" evidence="2">
    <location>
        <begin position="59"/>
        <end position="194"/>
    </location>
</feature>
<name>A0A9P8MN54_9HYPO</name>
<proteinExistence type="predicted"/>
<evidence type="ECO:0000259" key="3">
    <source>
        <dbReference type="Pfam" id="PF24883"/>
    </source>
</evidence>
<evidence type="ECO:0000313" key="5">
    <source>
        <dbReference type="Proteomes" id="UP000824596"/>
    </source>
</evidence>
<accession>A0A9P8MN54</accession>
<dbReference type="EMBL" id="JAIZPD010000017">
    <property type="protein sequence ID" value="KAH0958140.1"/>
    <property type="molecule type" value="Genomic_DNA"/>
</dbReference>
<protein>
    <submittedName>
        <fullName evidence="4">Zinc finger protein</fullName>
    </submittedName>
</protein>
<dbReference type="Pfam" id="PF24883">
    <property type="entry name" value="NPHP3_N"/>
    <property type="match status" value="1"/>
</dbReference>
<dbReference type="PANTHER" id="PTHR10039">
    <property type="entry name" value="AMELOGENIN"/>
    <property type="match status" value="1"/>
</dbReference>
<organism evidence="4 5">
    <name type="scientific">Hirsutella rhossiliensis</name>
    <dbReference type="NCBI Taxonomy" id="111463"/>
    <lineage>
        <taxon>Eukaryota</taxon>
        <taxon>Fungi</taxon>
        <taxon>Dikarya</taxon>
        <taxon>Ascomycota</taxon>
        <taxon>Pezizomycotina</taxon>
        <taxon>Sordariomycetes</taxon>
        <taxon>Hypocreomycetidae</taxon>
        <taxon>Hypocreales</taxon>
        <taxon>Ophiocordycipitaceae</taxon>
        <taxon>Hirsutella</taxon>
    </lineage>
</organism>
<dbReference type="AlphaFoldDB" id="A0A9P8MN54"/>
<reference evidence="4" key="1">
    <citation type="submission" date="2021-09" db="EMBL/GenBank/DDBJ databases">
        <title>A high-quality genome of the endoparasitic fungus Hirsutella rhossiliensis with a comparison of Hirsutella genomes reveals transposable elements contributing to genome size variation.</title>
        <authorList>
            <person name="Lin R."/>
            <person name="Jiao Y."/>
            <person name="Sun X."/>
            <person name="Ling J."/>
            <person name="Xie B."/>
            <person name="Cheng X."/>
        </authorList>
    </citation>
    <scope>NUCLEOTIDE SEQUENCE</scope>
    <source>
        <strain evidence="4">HR02</strain>
    </source>
</reference>
<dbReference type="Gene3D" id="3.40.50.300">
    <property type="entry name" value="P-loop containing nucleotide triphosphate hydrolases"/>
    <property type="match status" value="1"/>
</dbReference>
<evidence type="ECO:0000256" key="1">
    <source>
        <dbReference type="ARBA" id="ARBA00022737"/>
    </source>
</evidence>
<feature type="domain" description="Nephrocystin 3-like N-terminal" evidence="3">
    <location>
        <begin position="243"/>
        <end position="319"/>
    </location>
</feature>
<dbReference type="GeneID" id="68359963"/>